<gene>
    <name evidence="3" type="ORF">JBS370_LOCUS13116</name>
    <name evidence="2" type="ORF">ZHD862_LOCUS608</name>
</gene>
<sequence>MSSLNKTKLYEASKRLEKHLKERENEYIIYKQFHILIGTFNVNNRQAPSNTLLDEWFNRVTDNGNKRSSNPDIIAVGFQEIDTSSGAYIYDDKRKEDEWELIVRKTIKNCYKTKNDNDKFQLLNRIRLMGILLFVYVRASHMEKCTLVSRASVPTGFMGIAGNKGGVGISFRFYETNICFVNCHFASGDGQTQRRNEDYQTIESRMAFTDAPTYSFKDYIWYTPTTPGSSAPNVQASSIPTRWLVKAVELFRLNISLKSLHHCHNKSKI</sequence>
<organism evidence="2 4">
    <name type="scientific">Rotaria sordida</name>
    <dbReference type="NCBI Taxonomy" id="392033"/>
    <lineage>
        <taxon>Eukaryota</taxon>
        <taxon>Metazoa</taxon>
        <taxon>Spiralia</taxon>
        <taxon>Gnathifera</taxon>
        <taxon>Rotifera</taxon>
        <taxon>Eurotatoria</taxon>
        <taxon>Bdelloidea</taxon>
        <taxon>Philodinida</taxon>
        <taxon>Philodinidae</taxon>
        <taxon>Rotaria</taxon>
    </lineage>
</organism>
<dbReference type="AlphaFoldDB" id="A0A813QFM3"/>
<dbReference type="Gene3D" id="3.60.10.10">
    <property type="entry name" value="Endonuclease/exonuclease/phosphatase"/>
    <property type="match status" value="1"/>
</dbReference>
<dbReference type="GO" id="GO:0046856">
    <property type="term" value="P:phosphatidylinositol dephosphorylation"/>
    <property type="evidence" value="ECO:0007669"/>
    <property type="project" value="InterPro"/>
</dbReference>
<reference evidence="2" key="1">
    <citation type="submission" date="2021-02" db="EMBL/GenBank/DDBJ databases">
        <authorList>
            <person name="Nowell W R."/>
        </authorList>
    </citation>
    <scope>NUCLEOTIDE SEQUENCE</scope>
</reference>
<dbReference type="Proteomes" id="UP000663836">
    <property type="component" value="Unassembled WGS sequence"/>
</dbReference>
<dbReference type="SUPFAM" id="SSF56219">
    <property type="entry name" value="DNase I-like"/>
    <property type="match status" value="1"/>
</dbReference>
<comment type="caution">
    <text evidence="2">The sequence shown here is derived from an EMBL/GenBank/DDBJ whole genome shotgun (WGS) entry which is preliminary data.</text>
</comment>
<dbReference type="GO" id="GO:0004439">
    <property type="term" value="F:phosphatidylinositol-4,5-bisphosphate 5-phosphatase activity"/>
    <property type="evidence" value="ECO:0007669"/>
    <property type="project" value="TreeGrafter"/>
</dbReference>
<dbReference type="EMBL" id="CAJOBD010001104">
    <property type="protein sequence ID" value="CAF3760890.1"/>
    <property type="molecule type" value="Genomic_DNA"/>
</dbReference>
<dbReference type="Proteomes" id="UP000663864">
    <property type="component" value="Unassembled WGS sequence"/>
</dbReference>
<evidence type="ECO:0000313" key="4">
    <source>
        <dbReference type="Proteomes" id="UP000663864"/>
    </source>
</evidence>
<dbReference type="SMART" id="SM00128">
    <property type="entry name" value="IPPc"/>
    <property type="match status" value="1"/>
</dbReference>
<dbReference type="InterPro" id="IPR000300">
    <property type="entry name" value="IPPc"/>
</dbReference>
<dbReference type="InterPro" id="IPR036691">
    <property type="entry name" value="Endo/exonu/phosph_ase_sf"/>
</dbReference>
<dbReference type="InterPro" id="IPR046985">
    <property type="entry name" value="IP5"/>
</dbReference>
<evidence type="ECO:0000313" key="2">
    <source>
        <dbReference type="EMBL" id="CAF0766377.1"/>
    </source>
</evidence>
<evidence type="ECO:0000259" key="1">
    <source>
        <dbReference type="SMART" id="SM00128"/>
    </source>
</evidence>
<dbReference type="EMBL" id="CAJNOT010000009">
    <property type="protein sequence ID" value="CAF0766377.1"/>
    <property type="molecule type" value="Genomic_DNA"/>
</dbReference>
<dbReference type="PANTHER" id="PTHR11200">
    <property type="entry name" value="INOSITOL 5-PHOSPHATASE"/>
    <property type="match status" value="1"/>
</dbReference>
<feature type="domain" description="Inositol polyphosphate-related phosphatase" evidence="1">
    <location>
        <begin position="31"/>
        <end position="259"/>
    </location>
</feature>
<evidence type="ECO:0000313" key="3">
    <source>
        <dbReference type="EMBL" id="CAF3760890.1"/>
    </source>
</evidence>
<dbReference type="Pfam" id="PF22669">
    <property type="entry name" value="Exo_endo_phos2"/>
    <property type="match status" value="1"/>
</dbReference>
<protein>
    <recommendedName>
        <fullName evidence="1">Inositol polyphosphate-related phosphatase domain-containing protein</fullName>
    </recommendedName>
</protein>
<name>A0A813QFM3_9BILA</name>
<dbReference type="PANTHER" id="PTHR11200:SF300">
    <property type="entry name" value="TYPE II INOSITOL 1,4,5-TRISPHOSPHATE 5-PHOSPHATASE"/>
    <property type="match status" value="1"/>
</dbReference>
<accession>A0A813QFM3</accession>
<proteinExistence type="predicted"/>